<dbReference type="HAMAP" id="MF_00344">
    <property type="entry name" value="GMP_synthase"/>
    <property type="match status" value="1"/>
</dbReference>
<dbReference type="InterPro" id="IPR001674">
    <property type="entry name" value="GMP_synth_C"/>
</dbReference>
<feature type="binding site" evidence="10">
    <location>
        <begin position="224"/>
        <end position="230"/>
    </location>
    <ligand>
        <name>ATP</name>
        <dbReference type="ChEBI" id="CHEBI:30616"/>
    </ligand>
</feature>
<dbReference type="GO" id="GO:0005524">
    <property type="term" value="F:ATP binding"/>
    <property type="evidence" value="ECO:0007669"/>
    <property type="project" value="UniProtKB-UniRule"/>
</dbReference>
<dbReference type="InterPro" id="IPR029062">
    <property type="entry name" value="Class_I_gatase-like"/>
</dbReference>
<evidence type="ECO:0000313" key="13">
    <source>
        <dbReference type="Proteomes" id="UP000824123"/>
    </source>
</evidence>
<evidence type="ECO:0000256" key="7">
    <source>
        <dbReference type="ARBA" id="ARBA00022840"/>
    </source>
</evidence>
<dbReference type="AlphaFoldDB" id="A0A9D1S4B9"/>
<reference evidence="12" key="1">
    <citation type="submission" date="2020-10" db="EMBL/GenBank/DDBJ databases">
        <authorList>
            <person name="Gilroy R."/>
        </authorList>
    </citation>
    <scope>NUCLEOTIDE SEQUENCE</scope>
    <source>
        <strain evidence="12">ChiSxjej2B14-8506</strain>
    </source>
</reference>
<evidence type="ECO:0000256" key="1">
    <source>
        <dbReference type="ARBA" id="ARBA00002332"/>
    </source>
</evidence>
<dbReference type="InterPro" id="IPR025777">
    <property type="entry name" value="GMPS_ATP_PPase_dom"/>
</dbReference>
<dbReference type="PRINTS" id="PR00097">
    <property type="entry name" value="ANTSNTHASEII"/>
</dbReference>
<feature type="active site" evidence="9">
    <location>
        <position position="170"/>
    </location>
</feature>
<keyword evidence="4 9" id="KW-0547">Nucleotide-binding</keyword>
<dbReference type="InterPro" id="IPR014729">
    <property type="entry name" value="Rossmann-like_a/b/a_fold"/>
</dbReference>
<dbReference type="PROSITE" id="PS51553">
    <property type="entry name" value="GMPS_ATP_PPASE"/>
    <property type="match status" value="1"/>
</dbReference>
<dbReference type="EMBL" id="DVNK01000020">
    <property type="protein sequence ID" value="HIU46087.1"/>
    <property type="molecule type" value="Genomic_DNA"/>
</dbReference>
<feature type="active site" evidence="9">
    <location>
        <position position="172"/>
    </location>
</feature>
<dbReference type="CDD" id="cd01742">
    <property type="entry name" value="GATase1_GMP_Synthase"/>
    <property type="match status" value="1"/>
</dbReference>
<proteinExistence type="inferred from homology"/>
<dbReference type="Proteomes" id="UP000824123">
    <property type="component" value="Unassembled WGS sequence"/>
</dbReference>
<evidence type="ECO:0000313" key="12">
    <source>
        <dbReference type="EMBL" id="HIU46087.1"/>
    </source>
</evidence>
<evidence type="ECO:0000256" key="5">
    <source>
        <dbReference type="ARBA" id="ARBA00022749"/>
    </source>
</evidence>
<dbReference type="SUPFAM" id="SSF54810">
    <property type="entry name" value="GMP synthetase C-terminal dimerisation domain"/>
    <property type="match status" value="1"/>
</dbReference>
<dbReference type="PANTHER" id="PTHR11922:SF2">
    <property type="entry name" value="GMP SYNTHASE [GLUTAMINE-HYDROLYZING]"/>
    <property type="match status" value="1"/>
</dbReference>
<dbReference type="CDD" id="cd01997">
    <property type="entry name" value="GMP_synthase_C"/>
    <property type="match status" value="1"/>
</dbReference>
<comment type="subunit">
    <text evidence="9">Homodimer.</text>
</comment>
<keyword evidence="8 9" id="KW-0315">Glutamine amidotransferase</keyword>
<dbReference type="Pfam" id="PF00117">
    <property type="entry name" value="GATase"/>
    <property type="match status" value="1"/>
</dbReference>
<keyword evidence="3 9" id="KW-0436">Ligase</keyword>
<keyword evidence="6 9" id="KW-0658">Purine biosynthesis</keyword>
<comment type="pathway">
    <text evidence="2 9">Purine metabolism; GMP biosynthesis; GMP from XMP (L-Gln route): step 1/1.</text>
</comment>
<accession>A0A9D1S4B9</accession>
<comment type="caution">
    <text evidence="12">The sequence shown here is derived from an EMBL/GenBank/DDBJ whole genome shotgun (WGS) entry which is preliminary data.</text>
</comment>
<evidence type="ECO:0000256" key="4">
    <source>
        <dbReference type="ARBA" id="ARBA00022741"/>
    </source>
</evidence>
<dbReference type="NCBIfam" id="TIGR00884">
    <property type="entry name" value="guaA_Cterm"/>
    <property type="match status" value="1"/>
</dbReference>
<keyword evidence="7 9" id="KW-0067">ATP-binding</keyword>
<dbReference type="FunFam" id="3.40.50.880:FF:000001">
    <property type="entry name" value="GMP synthase [glutamine-hydrolyzing]"/>
    <property type="match status" value="1"/>
</dbReference>
<feature type="domain" description="GMPS ATP-PPase" evidence="11">
    <location>
        <begin position="197"/>
        <end position="386"/>
    </location>
</feature>
<feature type="active site" description="Nucleophile" evidence="9">
    <location>
        <position position="80"/>
    </location>
</feature>
<comment type="catalytic activity">
    <reaction evidence="9">
        <text>XMP + L-glutamine + ATP + H2O = GMP + L-glutamate + AMP + diphosphate + 2 H(+)</text>
        <dbReference type="Rhea" id="RHEA:11680"/>
        <dbReference type="ChEBI" id="CHEBI:15377"/>
        <dbReference type="ChEBI" id="CHEBI:15378"/>
        <dbReference type="ChEBI" id="CHEBI:29985"/>
        <dbReference type="ChEBI" id="CHEBI:30616"/>
        <dbReference type="ChEBI" id="CHEBI:33019"/>
        <dbReference type="ChEBI" id="CHEBI:57464"/>
        <dbReference type="ChEBI" id="CHEBI:58115"/>
        <dbReference type="ChEBI" id="CHEBI:58359"/>
        <dbReference type="ChEBI" id="CHEBI:456215"/>
        <dbReference type="EC" id="6.3.5.2"/>
    </reaction>
</comment>
<dbReference type="NCBIfam" id="TIGR00888">
    <property type="entry name" value="guaA_Nterm"/>
    <property type="match status" value="1"/>
</dbReference>
<dbReference type="InterPro" id="IPR017926">
    <property type="entry name" value="GATASE"/>
</dbReference>
<dbReference type="InterPro" id="IPR022310">
    <property type="entry name" value="NAD/GMP_synthase"/>
</dbReference>
<dbReference type="SUPFAM" id="SSF52402">
    <property type="entry name" value="Adenine nucleotide alpha hydrolases-like"/>
    <property type="match status" value="1"/>
</dbReference>
<dbReference type="InterPro" id="IPR004739">
    <property type="entry name" value="GMP_synth_GATase"/>
</dbReference>
<dbReference type="NCBIfam" id="NF000848">
    <property type="entry name" value="PRK00074.1"/>
    <property type="match status" value="1"/>
</dbReference>
<dbReference type="PRINTS" id="PR00096">
    <property type="entry name" value="GATASE"/>
</dbReference>
<dbReference type="PRINTS" id="PR00099">
    <property type="entry name" value="CPSGATASE"/>
</dbReference>
<dbReference type="SUPFAM" id="SSF52317">
    <property type="entry name" value="Class I glutamine amidotransferase-like"/>
    <property type="match status" value="1"/>
</dbReference>
<evidence type="ECO:0000256" key="10">
    <source>
        <dbReference type="PROSITE-ProRule" id="PRU00886"/>
    </source>
</evidence>
<dbReference type="FunFam" id="3.30.300.10:FF:000002">
    <property type="entry name" value="GMP synthase [glutamine-hydrolyzing]"/>
    <property type="match status" value="1"/>
</dbReference>
<reference evidence="12" key="2">
    <citation type="journal article" date="2021" name="PeerJ">
        <title>Extensive microbial diversity within the chicken gut microbiome revealed by metagenomics and culture.</title>
        <authorList>
            <person name="Gilroy R."/>
            <person name="Ravi A."/>
            <person name="Getino M."/>
            <person name="Pursley I."/>
            <person name="Horton D.L."/>
            <person name="Alikhan N.F."/>
            <person name="Baker D."/>
            <person name="Gharbi K."/>
            <person name="Hall N."/>
            <person name="Watson M."/>
            <person name="Adriaenssens E.M."/>
            <person name="Foster-Nyarko E."/>
            <person name="Jarju S."/>
            <person name="Secka A."/>
            <person name="Antonio M."/>
            <person name="Oren A."/>
            <person name="Chaudhuri R.R."/>
            <person name="La Ragione R."/>
            <person name="Hildebrand F."/>
            <person name="Pallen M.J."/>
        </authorList>
    </citation>
    <scope>NUCLEOTIDE SEQUENCE</scope>
    <source>
        <strain evidence="12">ChiSxjej2B14-8506</strain>
    </source>
</reference>
<dbReference type="InterPro" id="IPR022955">
    <property type="entry name" value="GMP_synthase"/>
</dbReference>
<dbReference type="Gene3D" id="3.30.300.10">
    <property type="match status" value="1"/>
</dbReference>
<keyword evidence="5 9" id="KW-0332">GMP biosynthesis</keyword>
<dbReference type="Pfam" id="PF00958">
    <property type="entry name" value="GMP_synt_C"/>
    <property type="match status" value="1"/>
</dbReference>
<evidence type="ECO:0000256" key="3">
    <source>
        <dbReference type="ARBA" id="ARBA00022598"/>
    </source>
</evidence>
<gene>
    <name evidence="9 12" type="primary">guaA</name>
    <name evidence="12" type="ORF">IAC59_02385</name>
</gene>
<dbReference type="Gene3D" id="3.40.50.880">
    <property type="match status" value="1"/>
</dbReference>
<evidence type="ECO:0000256" key="9">
    <source>
        <dbReference type="HAMAP-Rule" id="MF_00344"/>
    </source>
</evidence>
<dbReference type="FunFam" id="3.40.50.620:FF:000001">
    <property type="entry name" value="GMP synthase [glutamine-hydrolyzing]"/>
    <property type="match status" value="1"/>
</dbReference>
<name>A0A9D1S4B9_9FIRM</name>
<protein>
    <recommendedName>
        <fullName evidence="9">GMP synthase [glutamine-hydrolyzing]</fullName>
        <ecNumber evidence="9">6.3.5.2</ecNumber>
    </recommendedName>
    <alternativeName>
        <fullName evidence="9">GMP synthetase</fullName>
    </alternativeName>
    <alternativeName>
        <fullName evidence="9">Glutamine amidotransferase</fullName>
    </alternativeName>
</protein>
<evidence type="ECO:0000256" key="6">
    <source>
        <dbReference type="ARBA" id="ARBA00022755"/>
    </source>
</evidence>
<dbReference type="GO" id="GO:0005829">
    <property type="term" value="C:cytosol"/>
    <property type="evidence" value="ECO:0007669"/>
    <property type="project" value="TreeGrafter"/>
</dbReference>
<evidence type="ECO:0000256" key="8">
    <source>
        <dbReference type="ARBA" id="ARBA00022962"/>
    </source>
</evidence>
<comment type="function">
    <text evidence="1 9">Catalyzes the synthesis of GMP from XMP.</text>
</comment>
<dbReference type="Pfam" id="PF02540">
    <property type="entry name" value="NAD_synthase"/>
    <property type="match status" value="1"/>
</dbReference>
<sequence>MDRVLVLDFGGQYNQLIARRVRECNVFCEVKPHTMPLDEILAYAPAGIIFTGGPGSVYAEGSPKVDPALFDAGIPILGICYGCQLMAHNLGGQVEPASDASAREYGHTETEFDTDCALFAGLDSHGVTWMSHGDYMAKVPDGFKVTAWSAGCPNAAIACEARHLYGVQFHPEVSNTEHGVDMIRNFLYRACGVKGDWTMGDYCQKAIKELRAKIGDGRVLLALSGGVDSSVAAALLAEAVGRQLTCVFVDHGLMRKDEGDEVEAAFRQWDINFVRVNAQDRFLGKLAGMSEPERKRKIIGEEFIRVFEDEARRIGAVDYLAQGTIYPDVIESGLGEAATIKSHHNVGGLPAHVDFKEIVEPLRLLFKDEVRELGRELGLPEYLVSRQPFPGPGLAIRVIGEVTREKLDLLREADWVFRDELHRAGVDAELSQFFAVLTGMRSVGVMGDGRTYDYTIALRAVKTNDFMTADWARIPFDVLDRASVRIVNEVGGVNRVVYDITAKPPATIEWE</sequence>
<evidence type="ECO:0000259" key="11">
    <source>
        <dbReference type="PROSITE" id="PS51553"/>
    </source>
</evidence>
<dbReference type="Gene3D" id="3.40.50.620">
    <property type="entry name" value="HUPs"/>
    <property type="match status" value="1"/>
</dbReference>
<organism evidence="12 13">
    <name type="scientific">Candidatus Fimadaptatus faecigallinarum</name>
    <dbReference type="NCBI Taxonomy" id="2840814"/>
    <lineage>
        <taxon>Bacteria</taxon>
        <taxon>Bacillati</taxon>
        <taxon>Bacillota</taxon>
        <taxon>Clostridia</taxon>
        <taxon>Eubacteriales</taxon>
        <taxon>Candidatus Fimadaptatus</taxon>
    </lineage>
</organism>
<dbReference type="GO" id="GO:0003921">
    <property type="term" value="F:GMP synthase activity"/>
    <property type="evidence" value="ECO:0007669"/>
    <property type="project" value="InterPro"/>
</dbReference>
<dbReference type="PANTHER" id="PTHR11922">
    <property type="entry name" value="GMP SYNTHASE-RELATED"/>
    <property type="match status" value="1"/>
</dbReference>
<evidence type="ECO:0000256" key="2">
    <source>
        <dbReference type="ARBA" id="ARBA00005153"/>
    </source>
</evidence>
<dbReference type="EC" id="6.3.5.2" evidence="9"/>
<dbReference type="PROSITE" id="PS51273">
    <property type="entry name" value="GATASE_TYPE_1"/>
    <property type="match status" value="1"/>
</dbReference>